<proteinExistence type="predicted"/>
<dbReference type="RefSeq" id="WP_161024710.1">
    <property type="nucleotide sequence ID" value="NZ_WWCJ01000004.1"/>
</dbReference>
<dbReference type="Gene3D" id="3.30.565.10">
    <property type="entry name" value="Histidine kinase-like ATPase, C-terminal domain"/>
    <property type="match status" value="1"/>
</dbReference>
<dbReference type="Proteomes" id="UP000448575">
    <property type="component" value="Unassembled WGS sequence"/>
</dbReference>
<evidence type="ECO:0008006" key="3">
    <source>
        <dbReference type="Google" id="ProtNLM"/>
    </source>
</evidence>
<dbReference type="SUPFAM" id="SSF55874">
    <property type="entry name" value="ATPase domain of HSP90 chaperone/DNA topoisomerase II/histidine kinase"/>
    <property type="match status" value="1"/>
</dbReference>
<sequence length="73" mass="7539">MREEGQVRVSVIDNGPAISSVEGTGLGLSNIRQRLEAIYGQRAWLEVGAMAAGGFIASIVVPDEAGNLLGKAA</sequence>
<organism evidence="1 2">
    <name type="scientific">Pseudoduganella guangdongensis</name>
    <dbReference type="NCBI Taxonomy" id="2692179"/>
    <lineage>
        <taxon>Bacteria</taxon>
        <taxon>Pseudomonadati</taxon>
        <taxon>Pseudomonadota</taxon>
        <taxon>Betaproteobacteria</taxon>
        <taxon>Burkholderiales</taxon>
        <taxon>Oxalobacteraceae</taxon>
        <taxon>Telluria group</taxon>
        <taxon>Pseudoduganella</taxon>
    </lineage>
</organism>
<comment type="caution">
    <text evidence="1">The sequence shown here is derived from an EMBL/GenBank/DDBJ whole genome shotgun (WGS) entry which is preliminary data.</text>
</comment>
<keyword evidence="2" id="KW-1185">Reference proteome</keyword>
<accession>A0A6N9HDV7</accession>
<dbReference type="EMBL" id="WWCJ01000004">
    <property type="protein sequence ID" value="MYN01694.1"/>
    <property type="molecule type" value="Genomic_DNA"/>
</dbReference>
<name>A0A6N9HDV7_9BURK</name>
<dbReference type="InterPro" id="IPR004358">
    <property type="entry name" value="Sig_transdc_His_kin-like_C"/>
</dbReference>
<dbReference type="InterPro" id="IPR036890">
    <property type="entry name" value="HATPase_C_sf"/>
</dbReference>
<evidence type="ECO:0000313" key="2">
    <source>
        <dbReference type="Proteomes" id="UP000448575"/>
    </source>
</evidence>
<protein>
    <recommendedName>
        <fullName evidence="3">Histidine kinase</fullName>
    </recommendedName>
</protein>
<evidence type="ECO:0000313" key="1">
    <source>
        <dbReference type="EMBL" id="MYN01694.1"/>
    </source>
</evidence>
<dbReference type="PRINTS" id="PR00344">
    <property type="entry name" value="BCTRLSENSOR"/>
</dbReference>
<gene>
    <name evidence="1" type="ORF">GTP41_06230</name>
</gene>
<dbReference type="GO" id="GO:0016772">
    <property type="term" value="F:transferase activity, transferring phosphorus-containing groups"/>
    <property type="evidence" value="ECO:0007669"/>
    <property type="project" value="InterPro"/>
</dbReference>
<dbReference type="AlphaFoldDB" id="A0A6N9HDV7"/>
<reference evidence="1 2" key="1">
    <citation type="submission" date="2019-12" db="EMBL/GenBank/DDBJ databases">
        <title>Novel species isolated from a subtropical stream in China.</title>
        <authorList>
            <person name="Lu H."/>
        </authorList>
    </citation>
    <scope>NUCLEOTIDE SEQUENCE [LARGE SCALE GENOMIC DNA]</scope>
    <source>
        <strain evidence="1 2">DS3</strain>
    </source>
</reference>